<feature type="domain" description="Alcohol dehydrogenase-like C-terminal" evidence="2">
    <location>
        <begin position="162"/>
        <end position="262"/>
    </location>
</feature>
<dbReference type="RefSeq" id="WP_012122210.1">
    <property type="nucleotide sequence ID" value="NC_009767.1"/>
</dbReference>
<dbReference type="Pfam" id="PF08240">
    <property type="entry name" value="ADH_N"/>
    <property type="match status" value="1"/>
</dbReference>
<dbReference type="AlphaFoldDB" id="A7NQE1"/>
<reference evidence="4 5" key="1">
    <citation type="submission" date="2007-08" db="EMBL/GenBank/DDBJ databases">
        <title>Complete sequence of Roseiflexus castenholzii DSM 13941.</title>
        <authorList>
            <consortium name="US DOE Joint Genome Institute"/>
            <person name="Copeland A."/>
            <person name="Lucas S."/>
            <person name="Lapidus A."/>
            <person name="Barry K."/>
            <person name="Glavina del Rio T."/>
            <person name="Dalin E."/>
            <person name="Tice H."/>
            <person name="Pitluck S."/>
            <person name="Thompson L.S."/>
            <person name="Brettin T."/>
            <person name="Bruce D."/>
            <person name="Detter J.C."/>
            <person name="Han C."/>
            <person name="Tapia R."/>
            <person name="Schmutz J."/>
            <person name="Larimer F."/>
            <person name="Land M."/>
            <person name="Hauser L."/>
            <person name="Kyrpides N."/>
            <person name="Mikhailova N."/>
            <person name="Bryant D.A."/>
            <person name="Hanada S."/>
            <person name="Tsukatani Y."/>
            <person name="Richardson P."/>
        </authorList>
    </citation>
    <scope>NUCLEOTIDE SEQUENCE [LARGE SCALE GENOMIC DNA]</scope>
    <source>
        <strain evidence="5">DSM 13941 / HLO8</strain>
    </source>
</reference>
<dbReference type="CDD" id="cd08255">
    <property type="entry name" value="2-desacetyl-2-hydroxyethyl_bacteriochlorophyllide_like"/>
    <property type="match status" value="1"/>
</dbReference>
<dbReference type="Proteomes" id="UP000000263">
    <property type="component" value="Chromosome"/>
</dbReference>
<evidence type="ECO:0000256" key="1">
    <source>
        <dbReference type="ARBA" id="ARBA00023002"/>
    </source>
</evidence>
<dbReference type="Pfam" id="PF00107">
    <property type="entry name" value="ADH_zinc_N"/>
    <property type="match status" value="1"/>
</dbReference>
<evidence type="ECO:0000313" key="5">
    <source>
        <dbReference type="Proteomes" id="UP000000263"/>
    </source>
</evidence>
<accession>A7NQE1</accession>
<dbReference type="STRING" id="383372.Rcas_3747"/>
<proteinExistence type="predicted"/>
<protein>
    <submittedName>
        <fullName evidence="4">Alcohol dehydrogenase zinc-binding domain protein</fullName>
    </submittedName>
</protein>
<evidence type="ECO:0000313" key="4">
    <source>
        <dbReference type="EMBL" id="ABU59787.1"/>
    </source>
</evidence>
<keyword evidence="1" id="KW-0560">Oxidoreductase</keyword>
<dbReference type="KEGG" id="rca:Rcas_3747"/>
<dbReference type="InterPro" id="IPR013149">
    <property type="entry name" value="ADH-like_C"/>
</dbReference>
<dbReference type="OrthoDB" id="9806940at2"/>
<dbReference type="PANTHER" id="PTHR43189">
    <property type="entry name" value="ZINC-TYPE ALCOHOL DEHYDROGENASE-LIKE PROTEIN C1198.01-RELATED"/>
    <property type="match status" value="1"/>
</dbReference>
<dbReference type="Gene3D" id="3.40.50.720">
    <property type="entry name" value="NAD(P)-binding Rossmann-like Domain"/>
    <property type="match status" value="1"/>
</dbReference>
<dbReference type="InterPro" id="IPR036291">
    <property type="entry name" value="NAD(P)-bd_dom_sf"/>
</dbReference>
<dbReference type="EMBL" id="CP000804">
    <property type="protein sequence ID" value="ABU59787.1"/>
    <property type="molecule type" value="Genomic_DNA"/>
</dbReference>
<dbReference type="SUPFAM" id="SSF51735">
    <property type="entry name" value="NAD(P)-binding Rossmann-fold domains"/>
    <property type="match status" value="1"/>
</dbReference>
<sequence length="323" mass="34556">METTRAIVITAPQHLELRNVALTDAGPEEVVVQTAFTSVSAGTERMLLAGRMPHPMLQFPVVPGYETVGRVVGRGAAVPAEYEGRWVYVGGARCFRDVNPAWGGQSAILLVDYRRVVPLDGVSPDHGVLLALAATALHGVDLIAGANHDLTGRRILVLGQGPVGQFAARIARARGAWVAVGDRIASRLERSVADLRIDVTTDSLVAAVPQPVDTIIEATGSMAALNDALPLLANDGTLLLLGYYDELRLPYMPLFLKQARLLTAKEWAAGDLQRSRDLLASGMLDAAALITHRMPVAQFEAAYATALNDPECLKLVIEWDVSG</sequence>
<evidence type="ECO:0000259" key="2">
    <source>
        <dbReference type="Pfam" id="PF00107"/>
    </source>
</evidence>
<dbReference type="InterPro" id="IPR013154">
    <property type="entry name" value="ADH-like_N"/>
</dbReference>
<evidence type="ECO:0000259" key="3">
    <source>
        <dbReference type="Pfam" id="PF08240"/>
    </source>
</evidence>
<dbReference type="InterPro" id="IPR011032">
    <property type="entry name" value="GroES-like_sf"/>
</dbReference>
<feature type="domain" description="Alcohol dehydrogenase-like N-terminal" evidence="3">
    <location>
        <begin position="26"/>
        <end position="119"/>
    </location>
</feature>
<dbReference type="eggNOG" id="COG1063">
    <property type="taxonomic scope" value="Bacteria"/>
</dbReference>
<gene>
    <name evidence="4" type="ordered locus">Rcas_3747</name>
</gene>
<name>A7NQE1_ROSCS</name>
<keyword evidence="5" id="KW-1185">Reference proteome</keyword>
<dbReference type="GO" id="GO:0016491">
    <property type="term" value="F:oxidoreductase activity"/>
    <property type="evidence" value="ECO:0007669"/>
    <property type="project" value="UniProtKB-KW"/>
</dbReference>
<dbReference type="HOGENOM" id="CLU_026673_6_0_0"/>
<dbReference type="Gene3D" id="3.90.180.10">
    <property type="entry name" value="Medium-chain alcohol dehydrogenases, catalytic domain"/>
    <property type="match status" value="2"/>
</dbReference>
<dbReference type="PANTHER" id="PTHR43189:SF1">
    <property type="entry name" value="ZINC-TYPE ALCOHOL DEHYDROGENASE-LIKE PROTEIN C1198.01"/>
    <property type="match status" value="1"/>
</dbReference>
<dbReference type="SUPFAM" id="SSF50129">
    <property type="entry name" value="GroES-like"/>
    <property type="match status" value="1"/>
</dbReference>
<organism evidence="4 5">
    <name type="scientific">Roseiflexus castenholzii (strain DSM 13941 / HLO8)</name>
    <dbReference type="NCBI Taxonomy" id="383372"/>
    <lineage>
        <taxon>Bacteria</taxon>
        <taxon>Bacillati</taxon>
        <taxon>Chloroflexota</taxon>
        <taxon>Chloroflexia</taxon>
        <taxon>Chloroflexales</taxon>
        <taxon>Roseiflexineae</taxon>
        <taxon>Roseiflexaceae</taxon>
        <taxon>Roseiflexus</taxon>
    </lineage>
</organism>